<dbReference type="SUPFAM" id="SSF56784">
    <property type="entry name" value="HAD-like"/>
    <property type="match status" value="1"/>
</dbReference>
<dbReference type="NCBIfam" id="TIGR01549">
    <property type="entry name" value="HAD-SF-IA-v1"/>
    <property type="match status" value="1"/>
</dbReference>
<gene>
    <name evidence="2" type="ORF">GCM10025751_12010</name>
</gene>
<evidence type="ECO:0000313" key="3">
    <source>
        <dbReference type="Proteomes" id="UP001501729"/>
    </source>
</evidence>
<keyword evidence="3" id="KW-1185">Reference proteome</keyword>
<evidence type="ECO:0000313" key="2">
    <source>
        <dbReference type="EMBL" id="GAA5044909.1"/>
    </source>
</evidence>
<protein>
    <submittedName>
        <fullName evidence="2">HAD family hydrolase</fullName>
    </submittedName>
</protein>
<name>A0AAV3UEE4_9EURY</name>
<dbReference type="InterPro" id="IPR023214">
    <property type="entry name" value="HAD_sf"/>
</dbReference>
<sequence length="218" mass="24655">MSYDAVLFDNDGVLVKPPNGTVLREAALSAFAEFDTEPEDDHLDAVSRSVTPDDLKRVCEAYDFDPAEFWEARDTAASDAQLRELEAGRTTTYDDVDALESFTRPMGIVSSNQHATIEFMLDHFDLSRHFETYYGRPPTLDAFHRKKPEPYFLEQALSDIGVDTALFVGDSESDVVAAHSADLDSVFIRRPHRAEYELSVDPTYEVRGLREIRDLLRV</sequence>
<dbReference type="PANTHER" id="PTHR43434">
    <property type="entry name" value="PHOSPHOGLYCOLATE PHOSPHATASE"/>
    <property type="match status" value="1"/>
</dbReference>
<comment type="caution">
    <text evidence="2">The sequence shown here is derived from an EMBL/GenBank/DDBJ whole genome shotgun (WGS) entry which is preliminary data.</text>
</comment>
<dbReference type="Pfam" id="PF00702">
    <property type="entry name" value="Hydrolase"/>
    <property type="match status" value="1"/>
</dbReference>
<accession>A0AAV3UEE4</accession>
<dbReference type="Proteomes" id="UP001501729">
    <property type="component" value="Unassembled WGS sequence"/>
</dbReference>
<keyword evidence="2" id="KW-0378">Hydrolase</keyword>
<dbReference type="GO" id="GO:0006281">
    <property type="term" value="P:DNA repair"/>
    <property type="evidence" value="ECO:0007669"/>
    <property type="project" value="TreeGrafter"/>
</dbReference>
<dbReference type="EMBL" id="BAABKX010000001">
    <property type="protein sequence ID" value="GAA5044909.1"/>
    <property type="molecule type" value="Genomic_DNA"/>
</dbReference>
<dbReference type="InterPro" id="IPR036412">
    <property type="entry name" value="HAD-like_sf"/>
</dbReference>
<reference evidence="2 3" key="1">
    <citation type="journal article" date="2019" name="Int. J. Syst. Evol. Microbiol.">
        <title>The Global Catalogue of Microorganisms (GCM) 10K type strain sequencing project: providing services to taxonomists for standard genome sequencing and annotation.</title>
        <authorList>
            <consortium name="The Broad Institute Genomics Platform"/>
            <consortium name="The Broad Institute Genome Sequencing Center for Infectious Disease"/>
            <person name="Wu L."/>
            <person name="Ma J."/>
        </authorList>
    </citation>
    <scope>NUCLEOTIDE SEQUENCE [LARGE SCALE GENOMIC DNA]</scope>
    <source>
        <strain evidence="2 3">JCM 17504</strain>
    </source>
</reference>
<dbReference type="AlphaFoldDB" id="A0AAV3UEE4"/>
<dbReference type="RefSeq" id="WP_227775989.1">
    <property type="nucleotide sequence ID" value="NZ_BAABKX010000001.1"/>
</dbReference>
<dbReference type="SFLD" id="SFLDG01129">
    <property type="entry name" value="C1.5:_HAD__Beta-PGM__Phosphata"/>
    <property type="match status" value="1"/>
</dbReference>
<dbReference type="InterPro" id="IPR006439">
    <property type="entry name" value="HAD-SF_hydro_IA"/>
</dbReference>
<dbReference type="SFLD" id="SFLDS00003">
    <property type="entry name" value="Haloacid_Dehalogenase"/>
    <property type="match status" value="1"/>
</dbReference>
<comment type="similarity">
    <text evidence="1">Belongs to the HAD-like hydrolase superfamily.</text>
</comment>
<dbReference type="GeneID" id="68611775"/>
<dbReference type="Gene3D" id="3.40.50.1000">
    <property type="entry name" value="HAD superfamily/HAD-like"/>
    <property type="match status" value="1"/>
</dbReference>
<proteinExistence type="inferred from homology"/>
<organism evidence="2 3">
    <name type="scientific">Haladaptatus pallidirubidus</name>
    <dbReference type="NCBI Taxonomy" id="1008152"/>
    <lineage>
        <taxon>Archaea</taxon>
        <taxon>Methanobacteriati</taxon>
        <taxon>Methanobacteriota</taxon>
        <taxon>Stenosarchaea group</taxon>
        <taxon>Halobacteria</taxon>
        <taxon>Halobacteriales</taxon>
        <taxon>Haladaptataceae</taxon>
        <taxon>Haladaptatus</taxon>
    </lineage>
</organism>
<dbReference type="InterPro" id="IPR050155">
    <property type="entry name" value="HAD-like_hydrolase_sf"/>
</dbReference>
<dbReference type="GO" id="GO:0008967">
    <property type="term" value="F:phosphoglycolate phosphatase activity"/>
    <property type="evidence" value="ECO:0007669"/>
    <property type="project" value="TreeGrafter"/>
</dbReference>
<dbReference type="PANTHER" id="PTHR43434:SF1">
    <property type="entry name" value="PHOSPHOGLYCOLATE PHOSPHATASE"/>
    <property type="match status" value="1"/>
</dbReference>
<evidence type="ECO:0000256" key="1">
    <source>
        <dbReference type="ARBA" id="ARBA00007958"/>
    </source>
</evidence>